<keyword evidence="1" id="KW-1185">Reference proteome</keyword>
<evidence type="ECO:0000313" key="1">
    <source>
        <dbReference type="Proteomes" id="UP000095287"/>
    </source>
</evidence>
<name>A0A1I8A1E5_9BILA</name>
<organism evidence="1 2">
    <name type="scientific">Steinernema glaseri</name>
    <dbReference type="NCBI Taxonomy" id="37863"/>
    <lineage>
        <taxon>Eukaryota</taxon>
        <taxon>Metazoa</taxon>
        <taxon>Ecdysozoa</taxon>
        <taxon>Nematoda</taxon>
        <taxon>Chromadorea</taxon>
        <taxon>Rhabditida</taxon>
        <taxon>Tylenchina</taxon>
        <taxon>Panagrolaimomorpha</taxon>
        <taxon>Strongyloidoidea</taxon>
        <taxon>Steinernematidae</taxon>
        <taxon>Steinernema</taxon>
    </lineage>
</organism>
<dbReference type="WBParaSite" id="L893_g31714.t1">
    <property type="protein sequence ID" value="L893_g31714.t1"/>
    <property type="gene ID" value="L893_g31714"/>
</dbReference>
<dbReference type="AlphaFoldDB" id="A0A1I8A1E5"/>
<evidence type="ECO:0000313" key="2">
    <source>
        <dbReference type="WBParaSite" id="L893_g31714.t1"/>
    </source>
</evidence>
<reference evidence="2" key="1">
    <citation type="submission" date="2016-11" db="UniProtKB">
        <authorList>
            <consortium name="WormBaseParasite"/>
        </authorList>
    </citation>
    <scope>IDENTIFICATION</scope>
</reference>
<accession>A0A1I8A1E5</accession>
<sequence length="79" mass="9015">MPKGRLQRALQVQFVFPYMRTAHSLLFINVGTEAHVWEEKETNCRRLQHVAGAHNRWLSNSLLKPTTSTGATIDEPLQS</sequence>
<protein>
    <submittedName>
        <fullName evidence="2">Secreted protein</fullName>
    </submittedName>
</protein>
<proteinExistence type="predicted"/>
<dbReference type="Proteomes" id="UP000095287">
    <property type="component" value="Unplaced"/>
</dbReference>